<protein>
    <submittedName>
        <fullName evidence="6">Endonuclease domain-containing 1 protein-like</fullName>
    </submittedName>
</protein>
<dbReference type="Pfam" id="PF01223">
    <property type="entry name" value="Endonuclease_NS"/>
    <property type="match status" value="1"/>
</dbReference>
<feature type="compositionally biased region" description="Low complexity" evidence="1">
    <location>
        <begin position="308"/>
        <end position="382"/>
    </location>
</feature>
<dbReference type="SMART" id="SM00477">
    <property type="entry name" value="NUC"/>
    <property type="match status" value="1"/>
</dbReference>
<evidence type="ECO:0000313" key="6">
    <source>
        <dbReference type="RefSeq" id="XP_050923851.1"/>
    </source>
</evidence>
<feature type="domain" description="DNA/RNA non-specific endonuclease/pyrophosphatase/phosphodiesterase" evidence="4">
    <location>
        <begin position="71"/>
        <end position="272"/>
    </location>
</feature>
<feature type="chain" id="PRO_5042530209" evidence="2">
    <location>
        <begin position="27"/>
        <end position="382"/>
    </location>
</feature>
<feature type="signal peptide" evidence="2">
    <location>
        <begin position="1"/>
        <end position="26"/>
    </location>
</feature>
<dbReference type="RefSeq" id="XP_050923851.1">
    <property type="nucleotide sequence ID" value="XM_051067894.1"/>
</dbReference>
<feature type="region of interest" description="Disordered" evidence="1">
    <location>
        <begin position="303"/>
        <end position="382"/>
    </location>
</feature>
<feature type="non-terminal residue" evidence="6">
    <location>
        <position position="382"/>
    </location>
</feature>
<dbReference type="Gene3D" id="3.40.570.10">
    <property type="entry name" value="Extracellular Endonuclease, subunit A"/>
    <property type="match status" value="1"/>
</dbReference>
<dbReference type="SUPFAM" id="SSF54060">
    <property type="entry name" value="His-Me finger endonucleases"/>
    <property type="match status" value="1"/>
</dbReference>
<dbReference type="GO" id="GO:0003676">
    <property type="term" value="F:nucleic acid binding"/>
    <property type="evidence" value="ECO:0007669"/>
    <property type="project" value="InterPro"/>
</dbReference>
<dbReference type="SMART" id="SM00892">
    <property type="entry name" value="Endonuclease_NS"/>
    <property type="match status" value="1"/>
</dbReference>
<dbReference type="GO" id="GO:0016787">
    <property type="term" value="F:hydrolase activity"/>
    <property type="evidence" value="ECO:0007669"/>
    <property type="project" value="InterPro"/>
</dbReference>
<dbReference type="PANTHER" id="PTHR21472">
    <property type="entry name" value="ENDONUCLEASE DOMAIN-CONTAINING 1 PROTEIN ENDOD1"/>
    <property type="match status" value="1"/>
</dbReference>
<evidence type="ECO:0000256" key="2">
    <source>
        <dbReference type="SAM" id="SignalP"/>
    </source>
</evidence>
<dbReference type="InterPro" id="IPR020821">
    <property type="entry name" value="ENPP1-3/EXOG-like_nuc-like"/>
</dbReference>
<evidence type="ECO:0000313" key="5">
    <source>
        <dbReference type="Proteomes" id="UP000694890"/>
    </source>
</evidence>
<sequence>MTLLKIQSLLPLAALLLLISVTPTMAKVVTSVSQCAEFFLQQTPPYIPEILKNGNILDQNRYKPICQTLNDTRTFVTLYDTTNKIPVFSAYKYRGNQKRKRPANIWKIEPQLEDRNGDDNMQRANDKRRYNHQAGNTDYKNQGFDRGHLLPSSYGFSENDKESTFTLTNVVPQEGTFNKGSWNYMEQCVRCVLDKYCINNNDITEGFVVIGAKPSDNDILNNRINIPSMLWSAFCCYSREKGWLASAHWGENIPDINKHLQTKTLAELHAELGGSFSAFPGTQCPLHTTVTHLYPHLNKNCSCPPPTSSTSAPPTTTATPTSASLSTTPAPPSSTSGSLTATSTPLSTTSGLFTNTPDTSTSGLTTTIPGASTSGPPTTTPG</sequence>
<keyword evidence="2" id="KW-0732">Signal</keyword>
<dbReference type="GO" id="GO:0046872">
    <property type="term" value="F:metal ion binding"/>
    <property type="evidence" value="ECO:0007669"/>
    <property type="project" value="InterPro"/>
</dbReference>
<evidence type="ECO:0000256" key="1">
    <source>
        <dbReference type="SAM" id="MobiDB-lite"/>
    </source>
</evidence>
<dbReference type="InterPro" id="IPR039015">
    <property type="entry name" value="ENDOD1"/>
</dbReference>
<name>A0AAJ8B010_LATCA</name>
<dbReference type="InterPro" id="IPR044925">
    <property type="entry name" value="His-Me_finger_sf"/>
</dbReference>
<reference evidence="6" key="1">
    <citation type="submission" date="2025-08" db="UniProtKB">
        <authorList>
            <consortium name="RefSeq"/>
        </authorList>
    </citation>
    <scope>IDENTIFICATION</scope>
    <source>
        <tissue evidence="6">Brain</tissue>
    </source>
</reference>
<feature type="domain" description="ENPP1-3/EXOG-like endonuclease/phosphodiesterase" evidence="3">
    <location>
        <begin position="72"/>
        <end position="285"/>
    </location>
</feature>
<evidence type="ECO:0000259" key="3">
    <source>
        <dbReference type="SMART" id="SM00477"/>
    </source>
</evidence>
<accession>A0AAJ8B010</accession>
<dbReference type="AlphaFoldDB" id="A0AAJ8B010"/>
<gene>
    <name evidence="6" type="primary">LOC108892065</name>
</gene>
<dbReference type="PANTHER" id="PTHR21472:SF15">
    <property type="entry name" value="ENDONUCLEASE DOMAIN-CONTAINING 1 PROTEIN-RELATED"/>
    <property type="match status" value="1"/>
</dbReference>
<organism evidence="5 6">
    <name type="scientific">Lates calcarifer</name>
    <name type="common">Barramundi</name>
    <name type="synonym">Holocentrus calcarifer</name>
    <dbReference type="NCBI Taxonomy" id="8187"/>
    <lineage>
        <taxon>Eukaryota</taxon>
        <taxon>Metazoa</taxon>
        <taxon>Chordata</taxon>
        <taxon>Craniata</taxon>
        <taxon>Vertebrata</taxon>
        <taxon>Euteleostomi</taxon>
        <taxon>Actinopterygii</taxon>
        <taxon>Neopterygii</taxon>
        <taxon>Teleostei</taxon>
        <taxon>Neoteleostei</taxon>
        <taxon>Acanthomorphata</taxon>
        <taxon>Carangaria</taxon>
        <taxon>Carangaria incertae sedis</taxon>
        <taxon>Centropomidae</taxon>
        <taxon>Lates</taxon>
    </lineage>
</organism>
<dbReference type="Proteomes" id="UP000694890">
    <property type="component" value="Unplaced"/>
</dbReference>
<dbReference type="InterPro" id="IPR044929">
    <property type="entry name" value="DNA/RNA_non-sp_Endonuclease_sf"/>
</dbReference>
<dbReference type="GeneID" id="108892065"/>
<dbReference type="InterPro" id="IPR001604">
    <property type="entry name" value="Endo_G_ENPP1-like_dom"/>
</dbReference>
<dbReference type="KEGG" id="lcf:108892065"/>
<proteinExistence type="predicted"/>
<evidence type="ECO:0000259" key="4">
    <source>
        <dbReference type="SMART" id="SM00892"/>
    </source>
</evidence>